<organism evidence="9 10">
    <name type="scientific">Flavobacterium potami</name>
    <dbReference type="NCBI Taxonomy" id="2872310"/>
    <lineage>
        <taxon>Bacteria</taxon>
        <taxon>Pseudomonadati</taxon>
        <taxon>Bacteroidota</taxon>
        <taxon>Flavobacteriia</taxon>
        <taxon>Flavobacteriales</taxon>
        <taxon>Flavobacteriaceae</taxon>
        <taxon>Flavobacterium</taxon>
    </lineage>
</organism>
<reference evidence="9 10" key="1">
    <citation type="journal article" date="2023" name="Antonie Van Leeuwenhoek">
        <title>Flavobacterium potami sp. nov., a multi-metal resistance genes harbouring bacterium isolated from shallow river silt.</title>
        <authorList>
            <person name="Li S."/>
            <person name="Mao S."/>
            <person name="Mu W."/>
            <person name="Guo B."/>
            <person name="Li C."/>
            <person name="Zhu Q."/>
            <person name="Hou X."/>
            <person name="Zhao Y."/>
            <person name="Wei S."/>
            <person name="Liu H."/>
            <person name="Liu A."/>
        </authorList>
    </citation>
    <scope>NUCLEOTIDE SEQUENCE [LARGE SCALE GENOMIC DNA]</scope>
    <source>
        <strain evidence="9 10">17A</strain>
    </source>
</reference>
<evidence type="ECO:0000256" key="5">
    <source>
        <dbReference type="ARBA" id="ARBA00022692"/>
    </source>
</evidence>
<evidence type="ECO:0000256" key="2">
    <source>
        <dbReference type="ARBA" id="ARBA00007613"/>
    </source>
</evidence>
<keyword evidence="4" id="KW-1134">Transmembrane beta strand</keyword>
<evidence type="ECO:0000313" key="9">
    <source>
        <dbReference type="EMBL" id="MBZ4036846.1"/>
    </source>
</evidence>
<dbReference type="InterPro" id="IPR003423">
    <property type="entry name" value="OMP_efflux"/>
</dbReference>
<dbReference type="PANTHER" id="PTHR30026:SF20">
    <property type="entry name" value="OUTER MEMBRANE PROTEIN TOLC"/>
    <property type="match status" value="1"/>
</dbReference>
<keyword evidence="10" id="KW-1185">Reference proteome</keyword>
<keyword evidence="8" id="KW-0732">Signal</keyword>
<dbReference type="Gene3D" id="1.20.1600.10">
    <property type="entry name" value="Outer membrane efflux proteins (OEP)"/>
    <property type="match status" value="1"/>
</dbReference>
<dbReference type="Pfam" id="PF02321">
    <property type="entry name" value="OEP"/>
    <property type="match status" value="2"/>
</dbReference>
<keyword evidence="6" id="KW-0472">Membrane</keyword>
<dbReference type="AlphaFoldDB" id="A0A9X1KTB3"/>
<feature type="signal peptide" evidence="8">
    <location>
        <begin position="1"/>
        <end position="23"/>
    </location>
</feature>
<dbReference type="InterPro" id="IPR051906">
    <property type="entry name" value="TolC-like"/>
</dbReference>
<dbReference type="GO" id="GO:0015562">
    <property type="term" value="F:efflux transmembrane transporter activity"/>
    <property type="evidence" value="ECO:0007669"/>
    <property type="project" value="InterPro"/>
</dbReference>
<dbReference type="PANTHER" id="PTHR30026">
    <property type="entry name" value="OUTER MEMBRANE PROTEIN TOLC"/>
    <property type="match status" value="1"/>
</dbReference>
<keyword evidence="5" id="KW-0812">Transmembrane</keyword>
<evidence type="ECO:0000256" key="4">
    <source>
        <dbReference type="ARBA" id="ARBA00022452"/>
    </source>
</evidence>
<evidence type="ECO:0000256" key="8">
    <source>
        <dbReference type="SAM" id="SignalP"/>
    </source>
</evidence>
<dbReference type="EMBL" id="JAINUY010000007">
    <property type="protein sequence ID" value="MBZ4036846.1"/>
    <property type="molecule type" value="Genomic_DNA"/>
</dbReference>
<dbReference type="GO" id="GO:1990281">
    <property type="term" value="C:efflux pump complex"/>
    <property type="evidence" value="ECO:0007669"/>
    <property type="project" value="TreeGrafter"/>
</dbReference>
<comment type="similarity">
    <text evidence="2">Belongs to the outer membrane factor (OMF) (TC 1.B.17) family.</text>
</comment>
<dbReference type="GO" id="GO:0009279">
    <property type="term" value="C:cell outer membrane"/>
    <property type="evidence" value="ECO:0007669"/>
    <property type="project" value="UniProtKB-SubCell"/>
</dbReference>
<gene>
    <name evidence="9" type="ORF">K6T82_18900</name>
</gene>
<feature type="chain" id="PRO_5040770155" evidence="8">
    <location>
        <begin position="24"/>
        <end position="460"/>
    </location>
</feature>
<proteinExistence type="inferred from homology"/>
<protein>
    <submittedName>
        <fullName evidence="9">TolC family protein</fullName>
    </submittedName>
</protein>
<dbReference type="RefSeq" id="WP_223709341.1">
    <property type="nucleotide sequence ID" value="NZ_JAINUY010000007.1"/>
</dbReference>
<evidence type="ECO:0000256" key="1">
    <source>
        <dbReference type="ARBA" id="ARBA00004442"/>
    </source>
</evidence>
<comment type="caution">
    <text evidence="9">The sequence shown here is derived from an EMBL/GenBank/DDBJ whole genome shotgun (WGS) entry which is preliminary data.</text>
</comment>
<dbReference type="GO" id="GO:0015288">
    <property type="term" value="F:porin activity"/>
    <property type="evidence" value="ECO:0007669"/>
    <property type="project" value="TreeGrafter"/>
</dbReference>
<keyword evidence="3" id="KW-0813">Transport</keyword>
<evidence type="ECO:0000256" key="3">
    <source>
        <dbReference type="ARBA" id="ARBA00022448"/>
    </source>
</evidence>
<dbReference type="Proteomes" id="UP001139366">
    <property type="component" value="Unassembled WGS sequence"/>
</dbReference>
<comment type="subcellular location">
    <subcellularLocation>
        <location evidence="1">Cell outer membrane</location>
    </subcellularLocation>
</comment>
<evidence type="ECO:0000256" key="6">
    <source>
        <dbReference type="ARBA" id="ARBA00023136"/>
    </source>
</evidence>
<accession>A0A9X1KTB3</accession>
<evidence type="ECO:0000256" key="7">
    <source>
        <dbReference type="ARBA" id="ARBA00023237"/>
    </source>
</evidence>
<evidence type="ECO:0000313" key="10">
    <source>
        <dbReference type="Proteomes" id="UP001139366"/>
    </source>
</evidence>
<sequence>MKINKYNSLIFAMLFGLGLSGQAQSKQWTLEECVRYALENNITIKLSELDVKNADIDKKGALGNYLPSVNGNASHSWNIGLNQDVTTGILRNQTTQYSSVGLNAGVDIYKGLQNQNAYRKAKLSIIASQYQLLKMQEDISLNVASAFLQILSNKEDLKVKKEQLSIDEKRFARSEEMVKAGTIPRGDLYDLKATVATDKQNIAVSENNLLISKLSLAQLLQLKEFADFDVVDDTNAKDEHNILAQTPIEIYDKAKETRTELKLAQTNLEIAEKNVAIAKGAYQPTLRGFYGFNTRASYSDQVRLDAAGNPYTVGPDPIFQQFSDNKGHNFGLQLNVPIFNGFSVKNNVERNKVSLEKSKIDLEQKSLDLQRNVYTAFTDARGALNTYESATVTLEARQQAYNYAKEKYDVGLMNSFDFTQAQTLLTNAQSDVIRTKYDYMFKIKILEFYFGIPIVPIITK</sequence>
<name>A0A9X1KTB3_9FLAO</name>
<dbReference type="SUPFAM" id="SSF56954">
    <property type="entry name" value="Outer membrane efflux proteins (OEP)"/>
    <property type="match status" value="1"/>
</dbReference>
<keyword evidence="7" id="KW-0998">Cell outer membrane</keyword>